<dbReference type="InterPro" id="IPR000835">
    <property type="entry name" value="HTH_MarR-typ"/>
</dbReference>
<dbReference type="GO" id="GO:0003700">
    <property type="term" value="F:DNA-binding transcription factor activity"/>
    <property type="evidence" value="ECO:0007669"/>
    <property type="project" value="InterPro"/>
</dbReference>
<evidence type="ECO:0000256" key="4">
    <source>
        <dbReference type="SAM" id="MobiDB-lite"/>
    </source>
</evidence>
<dbReference type="InterPro" id="IPR036390">
    <property type="entry name" value="WH_DNA-bd_sf"/>
</dbReference>
<organism evidence="6 7">
    <name type="scientific">Aureimonas endophytica</name>
    <dbReference type="NCBI Taxonomy" id="2027858"/>
    <lineage>
        <taxon>Bacteria</taxon>
        <taxon>Pseudomonadati</taxon>
        <taxon>Pseudomonadota</taxon>
        <taxon>Alphaproteobacteria</taxon>
        <taxon>Hyphomicrobiales</taxon>
        <taxon>Aurantimonadaceae</taxon>
        <taxon>Aureimonas</taxon>
    </lineage>
</organism>
<keyword evidence="2" id="KW-0238">DNA-binding</keyword>
<dbReference type="InterPro" id="IPR039422">
    <property type="entry name" value="MarR/SlyA-like"/>
</dbReference>
<accession>A0A916ZRN3</accession>
<keyword evidence="3" id="KW-0804">Transcription</keyword>
<dbReference type="Gene3D" id="1.10.10.10">
    <property type="entry name" value="Winged helix-like DNA-binding domain superfamily/Winged helix DNA-binding domain"/>
    <property type="match status" value="1"/>
</dbReference>
<dbReference type="GO" id="GO:0006950">
    <property type="term" value="P:response to stress"/>
    <property type="evidence" value="ECO:0007669"/>
    <property type="project" value="TreeGrafter"/>
</dbReference>
<dbReference type="PANTHER" id="PTHR33164">
    <property type="entry name" value="TRANSCRIPTIONAL REGULATOR, MARR FAMILY"/>
    <property type="match status" value="1"/>
</dbReference>
<dbReference type="EMBL" id="BMIQ01000005">
    <property type="protein sequence ID" value="GGE10801.1"/>
    <property type="molecule type" value="Genomic_DNA"/>
</dbReference>
<dbReference type="AlphaFoldDB" id="A0A916ZRN3"/>
<feature type="domain" description="HTH marR-type" evidence="5">
    <location>
        <begin position="48"/>
        <end position="181"/>
    </location>
</feature>
<reference evidence="6" key="1">
    <citation type="journal article" date="2014" name="Int. J. Syst. Evol. Microbiol.">
        <title>Complete genome sequence of Corynebacterium casei LMG S-19264T (=DSM 44701T), isolated from a smear-ripened cheese.</title>
        <authorList>
            <consortium name="US DOE Joint Genome Institute (JGI-PGF)"/>
            <person name="Walter F."/>
            <person name="Albersmeier A."/>
            <person name="Kalinowski J."/>
            <person name="Ruckert C."/>
        </authorList>
    </citation>
    <scope>NUCLEOTIDE SEQUENCE</scope>
    <source>
        <strain evidence="6">CGMCC 1.15367</strain>
    </source>
</reference>
<sequence>MRKADAADEAGPETAEGGSGRTGGRPVDKPLSRDEILAYYARTGYSLEHHPAHVIRRAHQRATAYFQETIGAASDLTPTQLAVLATLLKHGELSQNLLGRLTAMDPSTVSIVVRALLKRGFLDRRPSDTDQRMSIITLTEAGVRCGLENLDRSVDIGRRLLAPLSTVEQAMLLDFLNRICADED</sequence>
<evidence type="ECO:0000313" key="7">
    <source>
        <dbReference type="Proteomes" id="UP000644699"/>
    </source>
</evidence>
<feature type="region of interest" description="Disordered" evidence="4">
    <location>
        <begin position="1"/>
        <end position="30"/>
    </location>
</feature>
<keyword evidence="7" id="KW-1185">Reference proteome</keyword>
<dbReference type="SUPFAM" id="SSF46785">
    <property type="entry name" value="Winged helix' DNA-binding domain"/>
    <property type="match status" value="1"/>
</dbReference>
<dbReference type="InterPro" id="IPR036388">
    <property type="entry name" value="WH-like_DNA-bd_sf"/>
</dbReference>
<keyword evidence="1" id="KW-0805">Transcription regulation</keyword>
<dbReference type="Pfam" id="PF12802">
    <property type="entry name" value="MarR_2"/>
    <property type="match status" value="1"/>
</dbReference>
<evidence type="ECO:0000259" key="5">
    <source>
        <dbReference type="PROSITE" id="PS50995"/>
    </source>
</evidence>
<comment type="caution">
    <text evidence="6">The sequence shown here is derived from an EMBL/GenBank/DDBJ whole genome shotgun (WGS) entry which is preliminary data.</text>
</comment>
<dbReference type="Proteomes" id="UP000644699">
    <property type="component" value="Unassembled WGS sequence"/>
</dbReference>
<dbReference type="SMART" id="SM00347">
    <property type="entry name" value="HTH_MARR"/>
    <property type="match status" value="1"/>
</dbReference>
<dbReference type="PROSITE" id="PS50995">
    <property type="entry name" value="HTH_MARR_2"/>
    <property type="match status" value="1"/>
</dbReference>
<name>A0A916ZRN3_9HYPH</name>
<proteinExistence type="predicted"/>
<dbReference type="InterPro" id="IPR023187">
    <property type="entry name" value="Tscrpt_reg_MarR-type_CS"/>
</dbReference>
<evidence type="ECO:0000256" key="3">
    <source>
        <dbReference type="ARBA" id="ARBA00023163"/>
    </source>
</evidence>
<gene>
    <name evidence="6" type="ORF">GCM10011390_32270</name>
</gene>
<reference evidence="6" key="2">
    <citation type="submission" date="2020-09" db="EMBL/GenBank/DDBJ databases">
        <authorList>
            <person name="Sun Q."/>
            <person name="Zhou Y."/>
        </authorList>
    </citation>
    <scope>NUCLEOTIDE SEQUENCE</scope>
    <source>
        <strain evidence="6">CGMCC 1.15367</strain>
    </source>
</reference>
<dbReference type="GO" id="GO:0003677">
    <property type="term" value="F:DNA binding"/>
    <property type="evidence" value="ECO:0007669"/>
    <property type="project" value="UniProtKB-KW"/>
</dbReference>
<dbReference type="RefSeq" id="WP_188910279.1">
    <property type="nucleotide sequence ID" value="NZ_BMIQ01000005.1"/>
</dbReference>
<dbReference type="PANTHER" id="PTHR33164:SF95">
    <property type="entry name" value="TRANSCRIPTIONAL REGULATOR"/>
    <property type="match status" value="1"/>
</dbReference>
<evidence type="ECO:0000256" key="1">
    <source>
        <dbReference type="ARBA" id="ARBA00023015"/>
    </source>
</evidence>
<evidence type="ECO:0000313" key="6">
    <source>
        <dbReference type="EMBL" id="GGE10801.1"/>
    </source>
</evidence>
<protein>
    <submittedName>
        <fullName evidence="6">MarR family transcriptional regulator</fullName>
    </submittedName>
</protein>
<evidence type="ECO:0000256" key="2">
    <source>
        <dbReference type="ARBA" id="ARBA00023125"/>
    </source>
</evidence>
<dbReference type="PROSITE" id="PS01117">
    <property type="entry name" value="HTH_MARR_1"/>
    <property type="match status" value="1"/>
</dbReference>